<evidence type="ECO:0000313" key="3">
    <source>
        <dbReference type="Proteomes" id="UP000317944"/>
    </source>
</evidence>
<dbReference type="Gene3D" id="3.30.70.270">
    <property type="match status" value="1"/>
</dbReference>
<dbReference type="PANTHER" id="PTHR45138:SF25">
    <property type="entry name" value="GGDEF DOMAIN PROTEIN"/>
    <property type="match status" value="1"/>
</dbReference>
<evidence type="ECO:0000313" key="2">
    <source>
        <dbReference type="EMBL" id="TQR28500.1"/>
    </source>
</evidence>
<sequence>MKIGEVIENVPCIDEFVKNQEVDLLFINNPSLRSVVVVRDDKPIGHITRTHFYQKIGTRYGYNLFIGRHNQLIIKENPFIVDRNIPITEVSTLAMSRPSEDLYDDVVVTRNDLYYGVVSIRELLLKLVDTQVAIASFLNPLSSLPGNKLIDEKLEEALQLPQYSLMYFDLDHFKSYNDTYGFNKGDKILLYLTDILKRNIVGTEDFLGHIGGDDFVAILPHYEVAPICQKIIDEFDAFILSFYDVGDLTYLQVQNRAGELEPLSCITLSIAVMTNQYQQFESVDQLSDAVTRVKKQCKKITGSCYLIHDNEKETYLVH</sequence>
<dbReference type="GO" id="GO:1902201">
    <property type="term" value="P:negative regulation of bacterial-type flagellum-dependent cell motility"/>
    <property type="evidence" value="ECO:0007669"/>
    <property type="project" value="TreeGrafter"/>
</dbReference>
<accession>A0A544U8R3</accession>
<protein>
    <submittedName>
        <fullName evidence="2">GGDEF domain-containing protein</fullName>
    </submittedName>
</protein>
<dbReference type="OrthoDB" id="9813903at2"/>
<dbReference type="SUPFAM" id="SSF54631">
    <property type="entry name" value="CBS-domain pair"/>
    <property type="match status" value="1"/>
</dbReference>
<name>A0A544U8R3_LYSSH</name>
<dbReference type="Proteomes" id="UP000317944">
    <property type="component" value="Unassembled WGS sequence"/>
</dbReference>
<dbReference type="InterPro" id="IPR046342">
    <property type="entry name" value="CBS_dom_sf"/>
</dbReference>
<proteinExistence type="predicted"/>
<dbReference type="Pfam" id="PF00990">
    <property type="entry name" value="GGDEF"/>
    <property type="match status" value="1"/>
</dbReference>
<dbReference type="PANTHER" id="PTHR45138">
    <property type="entry name" value="REGULATORY COMPONENTS OF SENSORY TRANSDUCTION SYSTEM"/>
    <property type="match status" value="1"/>
</dbReference>
<dbReference type="SMART" id="SM00267">
    <property type="entry name" value="GGDEF"/>
    <property type="match status" value="1"/>
</dbReference>
<dbReference type="SUPFAM" id="SSF55073">
    <property type="entry name" value="Nucleotide cyclase"/>
    <property type="match status" value="1"/>
</dbReference>
<dbReference type="InterPro" id="IPR050469">
    <property type="entry name" value="Diguanylate_Cyclase"/>
</dbReference>
<reference evidence="2 3" key="1">
    <citation type="submission" date="2018-03" db="EMBL/GenBank/DDBJ databases">
        <title>Aerobic endospore-forming bacteria genome sequencing and assembly.</title>
        <authorList>
            <person name="Cavalcante D.A."/>
            <person name="Driks A."/>
            <person name="Putonti C."/>
            <person name="De-Souza M.T."/>
        </authorList>
    </citation>
    <scope>NUCLEOTIDE SEQUENCE [LARGE SCALE GENOMIC DNA]</scope>
    <source>
        <strain evidence="2 3">SDF0037</strain>
    </source>
</reference>
<gene>
    <name evidence="2" type="ORF">C7Y47_21400</name>
</gene>
<dbReference type="NCBIfam" id="TIGR00254">
    <property type="entry name" value="GGDEF"/>
    <property type="match status" value="1"/>
</dbReference>
<dbReference type="GO" id="GO:0005886">
    <property type="term" value="C:plasma membrane"/>
    <property type="evidence" value="ECO:0007669"/>
    <property type="project" value="TreeGrafter"/>
</dbReference>
<dbReference type="GO" id="GO:0043709">
    <property type="term" value="P:cell adhesion involved in single-species biofilm formation"/>
    <property type="evidence" value="ECO:0007669"/>
    <property type="project" value="TreeGrafter"/>
</dbReference>
<dbReference type="InterPro" id="IPR043128">
    <property type="entry name" value="Rev_trsase/Diguanyl_cyclase"/>
</dbReference>
<dbReference type="EMBL" id="SADV01000028">
    <property type="protein sequence ID" value="TQR28500.1"/>
    <property type="molecule type" value="Genomic_DNA"/>
</dbReference>
<comment type="caution">
    <text evidence="2">The sequence shown here is derived from an EMBL/GenBank/DDBJ whole genome shotgun (WGS) entry which is preliminary data.</text>
</comment>
<dbReference type="GO" id="GO:0052621">
    <property type="term" value="F:diguanylate cyclase activity"/>
    <property type="evidence" value="ECO:0007669"/>
    <property type="project" value="TreeGrafter"/>
</dbReference>
<dbReference type="InterPro" id="IPR000160">
    <property type="entry name" value="GGDEF_dom"/>
</dbReference>
<dbReference type="CDD" id="cd01949">
    <property type="entry name" value="GGDEF"/>
    <property type="match status" value="1"/>
</dbReference>
<feature type="domain" description="GGDEF" evidence="1">
    <location>
        <begin position="161"/>
        <end position="310"/>
    </location>
</feature>
<evidence type="ECO:0000259" key="1">
    <source>
        <dbReference type="PROSITE" id="PS50887"/>
    </source>
</evidence>
<organism evidence="2 3">
    <name type="scientific">Lysinibacillus sphaericus</name>
    <name type="common">Bacillus sphaericus</name>
    <dbReference type="NCBI Taxonomy" id="1421"/>
    <lineage>
        <taxon>Bacteria</taxon>
        <taxon>Bacillati</taxon>
        <taxon>Bacillota</taxon>
        <taxon>Bacilli</taxon>
        <taxon>Bacillales</taxon>
        <taxon>Bacillaceae</taxon>
        <taxon>Lysinibacillus</taxon>
    </lineage>
</organism>
<dbReference type="PROSITE" id="PS50887">
    <property type="entry name" value="GGDEF"/>
    <property type="match status" value="1"/>
</dbReference>
<dbReference type="RefSeq" id="WP_142510592.1">
    <property type="nucleotide sequence ID" value="NZ_SADV01000028.1"/>
</dbReference>
<dbReference type="InterPro" id="IPR029787">
    <property type="entry name" value="Nucleotide_cyclase"/>
</dbReference>
<dbReference type="AlphaFoldDB" id="A0A544U8R3"/>